<protein>
    <submittedName>
        <fullName evidence="1">Uncharacterized protein</fullName>
    </submittedName>
</protein>
<dbReference type="Proteomes" id="UP001314170">
    <property type="component" value="Unassembled WGS sequence"/>
</dbReference>
<keyword evidence="2" id="KW-1185">Reference proteome</keyword>
<evidence type="ECO:0000313" key="1">
    <source>
        <dbReference type="EMBL" id="CAK7350503.1"/>
    </source>
</evidence>
<sequence length="464" mass="54163">MESDLPKEILVGEIKLSAVSNGSYKYCSRQEYILSEKEEIILDNLYFAHERRLRKVFANALAACQQHYKDLLSEKRDILRRVNLALEDLVPVIRRLPDEDQFRNIFSSYLQLQDIEDLYILRKGNTGDDQSCHGMDIIYANQLATSSKGDWFMPNLKTHLPVYTMLQQEAIKKNLRCLEEASEEVHRLIIQKLHSEPKGFKSLKQHLEMATINTYVTPTMFSLDSGLISFIDAKLGSSETLVSGFFENGLLHKLEVETTSYKEATLLPTCIRQSLMAYVTEVRRFKKIFPQKIFLRFYSTGPDWENDGVSYFPSYHLILMDYDKELQAKPIRPINRIWQEAWMEEKEVQKRKALSMKTIVGTLRYTFHDTCSYLKIYAISPRILMLGKRIYGNNGYGWYQARQRELFDRINKWCNGEFEASAFCKVHYCSLMHGCFHKCNICQSPEIDKMSEDYAVDEEAVHNL</sequence>
<organism evidence="1 2">
    <name type="scientific">Dovyalis caffra</name>
    <dbReference type="NCBI Taxonomy" id="77055"/>
    <lineage>
        <taxon>Eukaryota</taxon>
        <taxon>Viridiplantae</taxon>
        <taxon>Streptophyta</taxon>
        <taxon>Embryophyta</taxon>
        <taxon>Tracheophyta</taxon>
        <taxon>Spermatophyta</taxon>
        <taxon>Magnoliopsida</taxon>
        <taxon>eudicotyledons</taxon>
        <taxon>Gunneridae</taxon>
        <taxon>Pentapetalae</taxon>
        <taxon>rosids</taxon>
        <taxon>fabids</taxon>
        <taxon>Malpighiales</taxon>
        <taxon>Salicaceae</taxon>
        <taxon>Flacourtieae</taxon>
        <taxon>Dovyalis</taxon>
    </lineage>
</organism>
<comment type="caution">
    <text evidence="1">The sequence shown here is derived from an EMBL/GenBank/DDBJ whole genome shotgun (WGS) entry which is preliminary data.</text>
</comment>
<name>A0AAV1SHK9_9ROSI</name>
<dbReference type="EMBL" id="CAWUPB010001184">
    <property type="protein sequence ID" value="CAK7350503.1"/>
    <property type="molecule type" value="Genomic_DNA"/>
</dbReference>
<evidence type="ECO:0000313" key="2">
    <source>
        <dbReference type="Proteomes" id="UP001314170"/>
    </source>
</evidence>
<proteinExistence type="predicted"/>
<reference evidence="1 2" key="1">
    <citation type="submission" date="2024-01" db="EMBL/GenBank/DDBJ databases">
        <authorList>
            <person name="Waweru B."/>
        </authorList>
    </citation>
    <scope>NUCLEOTIDE SEQUENCE [LARGE SCALE GENOMIC DNA]</scope>
</reference>
<dbReference type="AlphaFoldDB" id="A0AAV1SHK9"/>
<gene>
    <name evidence="1" type="ORF">DCAF_LOCUS23236</name>
</gene>
<accession>A0AAV1SHK9</accession>